<dbReference type="AlphaFoldDB" id="A0A841B8U4"/>
<organism evidence="2 3">
    <name type="scientific">Amycolatopsis umgeniensis</name>
    <dbReference type="NCBI Taxonomy" id="336628"/>
    <lineage>
        <taxon>Bacteria</taxon>
        <taxon>Bacillati</taxon>
        <taxon>Actinomycetota</taxon>
        <taxon>Actinomycetes</taxon>
        <taxon>Pseudonocardiales</taxon>
        <taxon>Pseudonocardiaceae</taxon>
        <taxon>Amycolatopsis</taxon>
    </lineage>
</organism>
<keyword evidence="3" id="KW-1185">Reference proteome</keyword>
<gene>
    <name evidence="2" type="ORF">HDA45_006543</name>
</gene>
<accession>A0A841B8U4</accession>
<dbReference type="PROSITE" id="PS50943">
    <property type="entry name" value="HTH_CROC1"/>
    <property type="match status" value="1"/>
</dbReference>
<dbReference type="SMART" id="SM00530">
    <property type="entry name" value="HTH_XRE"/>
    <property type="match status" value="1"/>
</dbReference>
<dbReference type="Proteomes" id="UP000580861">
    <property type="component" value="Unassembled WGS sequence"/>
</dbReference>
<comment type="caution">
    <text evidence="2">The sequence shown here is derived from an EMBL/GenBank/DDBJ whole genome shotgun (WGS) entry which is preliminary data.</text>
</comment>
<protein>
    <submittedName>
        <fullName evidence="2">Transcriptional regulator with XRE-family HTH domain</fullName>
    </submittedName>
</protein>
<evidence type="ECO:0000313" key="2">
    <source>
        <dbReference type="EMBL" id="MBB5856456.1"/>
    </source>
</evidence>
<reference evidence="2 3" key="1">
    <citation type="submission" date="2020-08" db="EMBL/GenBank/DDBJ databases">
        <title>Sequencing the genomes of 1000 actinobacteria strains.</title>
        <authorList>
            <person name="Klenk H.-P."/>
        </authorList>
    </citation>
    <scope>NUCLEOTIDE SEQUENCE [LARGE SCALE GENOMIC DNA]</scope>
    <source>
        <strain evidence="2 3">DSM 45272</strain>
    </source>
</reference>
<dbReference type="SUPFAM" id="SSF47413">
    <property type="entry name" value="lambda repressor-like DNA-binding domains"/>
    <property type="match status" value="1"/>
</dbReference>
<evidence type="ECO:0000259" key="1">
    <source>
        <dbReference type="PROSITE" id="PS50943"/>
    </source>
</evidence>
<sequence length="102" mass="11437">MTQEESAASFLRKLRRDQGRSLRVASTELGLAASQLSRLETGQRRFTPGVAKRVADYYGISSELIELADGRVPGDILRILQQNPDELQRIREKYSLSGEEGE</sequence>
<dbReference type="Gene3D" id="1.10.260.40">
    <property type="entry name" value="lambda repressor-like DNA-binding domains"/>
    <property type="match status" value="1"/>
</dbReference>
<dbReference type="CDD" id="cd00093">
    <property type="entry name" value="HTH_XRE"/>
    <property type="match status" value="1"/>
</dbReference>
<dbReference type="InterPro" id="IPR001387">
    <property type="entry name" value="Cro/C1-type_HTH"/>
</dbReference>
<proteinExistence type="predicted"/>
<evidence type="ECO:0000313" key="3">
    <source>
        <dbReference type="Proteomes" id="UP000580861"/>
    </source>
</evidence>
<name>A0A841B8U4_9PSEU</name>
<dbReference type="EMBL" id="JACHMX010000001">
    <property type="protein sequence ID" value="MBB5856456.1"/>
    <property type="molecule type" value="Genomic_DNA"/>
</dbReference>
<dbReference type="Pfam" id="PF13560">
    <property type="entry name" value="HTH_31"/>
    <property type="match status" value="1"/>
</dbReference>
<dbReference type="RefSeq" id="WP_184901871.1">
    <property type="nucleotide sequence ID" value="NZ_JACHMX010000001.1"/>
</dbReference>
<feature type="domain" description="HTH cro/C1-type" evidence="1">
    <location>
        <begin position="11"/>
        <end position="65"/>
    </location>
</feature>
<dbReference type="InterPro" id="IPR010982">
    <property type="entry name" value="Lambda_DNA-bd_dom_sf"/>
</dbReference>
<dbReference type="GO" id="GO:0003677">
    <property type="term" value="F:DNA binding"/>
    <property type="evidence" value="ECO:0007669"/>
    <property type="project" value="InterPro"/>
</dbReference>